<sequence length="113" mass="12589">MTRTKAAMFFRGMSKVMFIAIAVNLFLTNIFEYLAQTLDLGLDNQAVTLFSCVTCGLLTLWLQSDARRAFALAQTNGYVRAEGESRDGLQIAADCPKRWLVILHVELNSAALR</sequence>
<evidence type="ECO:0000313" key="2">
    <source>
        <dbReference type="EMBL" id="AUT64019.1"/>
    </source>
</evidence>
<keyword evidence="1" id="KW-0472">Membrane</keyword>
<dbReference type="RefSeq" id="WP_042309497.1">
    <property type="nucleotide sequence ID" value="NZ_AP025258.1"/>
</dbReference>
<organism evidence="2 3">
    <name type="scientific">Paraburkholderia terrae</name>
    <dbReference type="NCBI Taxonomy" id="311230"/>
    <lineage>
        <taxon>Bacteria</taxon>
        <taxon>Pseudomonadati</taxon>
        <taxon>Pseudomonadota</taxon>
        <taxon>Betaproteobacteria</taxon>
        <taxon>Burkholderiales</taxon>
        <taxon>Burkholderiaceae</taxon>
        <taxon>Paraburkholderia</taxon>
    </lineage>
</organism>
<gene>
    <name evidence="2" type="ORF">C2L65_30220</name>
</gene>
<keyword evidence="1" id="KW-1133">Transmembrane helix</keyword>
<dbReference type="Proteomes" id="UP000243502">
    <property type="component" value="Chromosome 3"/>
</dbReference>
<proteinExistence type="predicted"/>
<evidence type="ECO:0000313" key="3">
    <source>
        <dbReference type="Proteomes" id="UP000243502"/>
    </source>
</evidence>
<name>A0A2I8EX20_9BURK</name>
<protein>
    <submittedName>
        <fullName evidence="2">Uncharacterized protein</fullName>
    </submittedName>
</protein>
<dbReference type="KEGG" id="pter:C2L65_30220"/>
<reference evidence="2 3" key="1">
    <citation type="submission" date="2018-01" db="EMBL/GenBank/DDBJ databases">
        <title>Species boundaries and ecological features among Paraburkholderia terrae DSMZ17804T, P. hospita DSMZ17164T and P. caribensis DSMZ13236T.</title>
        <authorList>
            <person name="Pratama A.A."/>
        </authorList>
    </citation>
    <scope>NUCLEOTIDE SEQUENCE [LARGE SCALE GENOMIC DNA]</scope>
    <source>
        <strain evidence="2 3">DSM 17804</strain>
    </source>
</reference>
<keyword evidence="1" id="KW-0812">Transmembrane</keyword>
<evidence type="ECO:0000256" key="1">
    <source>
        <dbReference type="SAM" id="Phobius"/>
    </source>
</evidence>
<dbReference type="OrthoDB" id="9102946at2"/>
<dbReference type="AlphaFoldDB" id="A0A2I8EX20"/>
<dbReference type="EMBL" id="CP026113">
    <property type="protein sequence ID" value="AUT64019.1"/>
    <property type="molecule type" value="Genomic_DNA"/>
</dbReference>
<feature type="transmembrane region" description="Helical" evidence="1">
    <location>
        <begin position="12"/>
        <end position="34"/>
    </location>
</feature>
<accession>A0A2I8EX20</accession>
<feature type="transmembrane region" description="Helical" evidence="1">
    <location>
        <begin position="46"/>
        <end position="62"/>
    </location>
</feature>